<accession>A0A7Y9ZH06</accession>
<name>A0A7Y9ZH06_9ACTN</name>
<dbReference type="SUPFAM" id="SSF53756">
    <property type="entry name" value="UDP-Glycosyltransferase/glycogen phosphorylase"/>
    <property type="match status" value="1"/>
</dbReference>
<organism evidence="1 2">
    <name type="scientific">Nocardioides aromaticivorans</name>
    <dbReference type="NCBI Taxonomy" id="200618"/>
    <lineage>
        <taxon>Bacteria</taxon>
        <taxon>Bacillati</taxon>
        <taxon>Actinomycetota</taxon>
        <taxon>Actinomycetes</taxon>
        <taxon>Propionibacteriales</taxon>
        <taxon>Nocardioidaceae</taxon>
        <taxon>Nocardioides</taxon>
    </lineage>
</organism>
<evidence type="ECO:0000313" key="1">
    <source>
        <dbReference type="EMBL" id="NYI44093.1"/>
    </source>
</evidence>
<evidence type="ECO:0000313" key="2">
    <source>
        <dbReference type="Proteomes" id="UP000562045"/>
    </source>
</evidence>
<dbReference type="GO" id="GO:0016757">
    <property type="term" value="F:glycosyltransferase activity"/>
    <property type="evidence" value="ECO:0007669"/>
    <property type="project" value="TreeGrafter"/>
</dbReference>
<gene>
    <name evidence="1" type="ORF">BJ993_001173</name>
</gene>
<dbReference type="Proteomes" id="UP000562045">
    <property type="component" value="Unassembled WGS sequence"/>
</dbReference>
<dbReference type="Gene3D" id="3.40.50.2000">
    <property type="entry name" value="Glycogen Phosphorylase B"/>
    <property type="match status" value="2"/>
</dbReference>
<dbReference type="RefSeq" id="WP_179648059.1">
    <property type="nucleotide sequence ID" value="NZ_JACBZM010000001.1"/>
</dbReference>
<dbReference type="PANTHER" id="PTHR46401">
    <property type="entry name" value="GLYCOSYLTRANSFERASE WBBK-RELATED"/>
    <property type="match status" value="1"/>
</dbReference>
<dbReference type="Pfam" id="PF13692">
    <property type="entry name" value="Glyco_trans_1_4"/>
    <property type="match status" value="1"/>
</dbReference>
<reference evidence="1 2" key="1">
    <citation type="submission" date="2020-07" db="EMBL/GenBank/DDBJ databases">
        <title>Sequencing the genomes of 1000 actinobacteria strains.</title>
        <authorList>
            <person name="Klenk H.-P."/>
        </authorList>
    </citation>
    <scope>NUCLEOTIDE SEQUENCE [LARGE SCALE GENOMIC DNA]</scope>
    <source>
        <strain evidence="1 2">DSM 15131</strain>
    </source>
</reference>
<dbReference type="AlphaFoldDB" id="A0A7Y9ZH06"/>
<proteinExistence type="predicted"/>
<comment type="caution">
    <text evidence="1">The sequence shown here is derived from an EMBL/GenBank/DDBJ whole genome shotgun (WGS) entry which is preliminary data.</text>
</comment>
<dbReference type="EMBL" id="JACBZM010000001">
    <property type="protein sequence ID" value="NYI44093.1"/>
    <property type="molecule type" value="Genomic_DNA"/>
</dbReference>
<dbReference type="PANTHER" id="PTHR46401:SF8">
    <property type="entry name" value="BLL6006 PROTEIN"/>
    <property type="match status" value="1"/>
</dbReference>
<keyword evidence="1" id="KW-0808">Transferase</keyword>
<protein>
    <submittedName>
        <fullName evidence="1">Glycosyltransferase involved in cell wall biosynthesis</fullName>
    </submittedName>
</protein>
<sequence>MKILIDAMAAEFGGIRTLIDAVLLQWHDVHPDDELHVAVPADSTIGAGTPHTLHKLPVPRPYVVGRPWAQTTRMRSLARRLRPDAVLATAPTTSVLSLGEGRLATIILDLRHELRPEQFSRGRRLIRAVSYGRTYQMADSFIAISQRSLDDLHRLHPSTARKPAVVAHLGADHVRAWPQPDRTGPAVSFAHHSNKNPDLLLDAWADLVARGEKAPELLVLGVGGARKPALQAAIDERGIADVVRLAPFLPDEEFQQVIAAARMIVFPSDFEGFGLPTVEGMALGKPVVIGPEPACLEVAGGHATVMADWTPAALADAVLRAESVDDEALAAARAWADTFTWERTIRRTRSALEG</sequence>